<dbReference type="EMBL" id="LGVV01000031">
    <property type="protein sequence ID" value="KNX41105.1"/>
    <property type="molecule type" value="Genomic_DNA"/>
</dbReference>
<proteinExistence type="predicted"/>
<dbReference type="Pfam" id="PF03631">
    <property type="entry name" value="Virul_fac_BrkB"/>
    <property type="match status" value="1"/>
</dbReference>
<evidence type="ECO:0000256" key="3">
    <source>
        <dbReference type="ARBA" id="ARBA00022692"/>
    </source>
</evidence>
<feature type="transmembrane region" description="Helical" evidence="6">
    <location>
        <begin position="258"/>
        <end position="282"/>
    </location>
</feature>
<keyword evidence="3 6" id="KW-0812">Transmembrane</keyword>
<feature type="transmembrane region" description="Helical" evidence="6">
    <location>
        <begin position="112"/>
        <end position="137"/>
    </location>
</feature>
<feature type="transmembrane region" description="Helical" evidence="6">
    <location>
        <begin position="38"/>
        <end position="67"/>
    </location>
</feature>
<dbReference type="PANTHER" id="PTHR30213:SF0">
    <property type="entry name" value="UPF0761 MEMBRANE PROTEIN YIHY"/>
    <property type="match status" value="1"/>
</dbReference>
<dbReference type="InterPro" id="IPR017039">
    <property type="entry name" value="Virul_fac_BrkB"/>
</dbReference>
<keyword evidence="8" id="KW-1185">Reference proteome</keyword>
<name>A0A0L6CTV6_9RHOB</name>
<evidence type="ECO:0000256" key="2">
    <source>
        <dbReference type="ARBA" id="ARBA00022475"/>
    </source>
</evidence>
<evidence type="ECO:0000256" key="1">
    <source>
        <dbReference type="ARBA" id="ARBA00004651"/>
    </source>
</evidence>
<feature type="transmembrane region" description="Helical" evidence="6">
    <location>
        <begin position="222"/>
        <end position="246"/>
    </location>
</feature>
<evidence type="ECO:0000256" key="5">
    <source>
        <dbReference type="ARBA" id="ARBA00023136"/>
    </source>
</evidence>
<reference evidence="8" key="1">
    <citation type="submission" date="2015-07" db="EMBL/GenBank/DDBJ databases">
        <title>Draft Genome Sequence of Roseovarius tolerans EL-164, a producer of N-Acylated Alanine Methyl Esters (NAMEs).</title>
        <authorList>
            <person name="Voget S."/>
            <person name="Bruns H."/>
            <person name="Wagner-Doebler I."/>
            <person name="Schulz S."/>
            <person name="Daniel R."/>
        </authorList>
    </citation>
    <scope>NUCLEOTIDE SEQUENCE [LARGE SCALE GENOMIC DNA]</scope>
    <source>
        <strain evidence="8">EL-164</strain>
    </source>
</reference>
<evidence type="ECO:0000313" key="7">
    <source>
        <dbReference type="EMBL" id="KNX41105.1"/>
    </source>
</evidence>
<keyword evidence="2" id="KW-1003">Cell membrane</keyword>
<protein>
    <submittedName>
        <fullName evidence="7">Uncharacterized protein</fullName>
    </submittedName>
</protein>
<feature type="transmembrane region" description="Helical" evidence="6">
    <location>
        <begin position="149"/>
        <end position="182"/>
    </location>
</feature>
<comment type="subcellular location">
    <subcellularLocation>
        <location evidence="1">Cell membrane</location>
        <topology evidence="1">Multi-pass membrane protein</topology>
    </subcellularLocation>
</comment>
<keyword evidence="5 6" id="KW-0472">Membrane</keyword>
<dbReference type="PANTHER" id="PTHR30213">
    <property type="entry name" value="INNER MEMBRANE PROTEIN YHJD"/>
    <property type="match status" value="1"/>
</dbReference>
<dbReference type="AlphaFoldDB" id="A0A0L6CTV6"/>
<dbReference type="STRING" id="74031.SAMN04488077_10553"/>
<feature type="transmembrane region" description="Helical" evidence="6">
    <location>
        <begin position="188"/>
        <end position="210"/>
    </location>
</feature>
<gene>
    <name evidence="7" type="ORF">ROTO_23150</name>
</gene>
<evidence type="ECO:0000256" key="6">
    <source>
        <dbReference type="SAM" id="Phobius"/>
    </source>
</evidence>
<dbReference type="RefSeq" id="WP_050663197.1">
    <property type="nucleotide sequence ID" value="NZ_CP118494.1"/>
</dbReference>
<dbReference type="NCBIfam" id="TIGR00765">
    <property type="entry name" value="yihY_not_rbn"/>
    <property type="match status" value="1"/>
</dbReference>
<keyword evidence="4 6" id="KW-1133">Transmembrane helix</keyword>
<dbReference type="Proteomes" id="UP000037046">
    <property type="component" value="Unassembled WGS sequence"/>
</dbReference>
<sequence length="333" mass="35881">MSDAATDTRDATRPRDLSGRAWWRVLRRVMGESDSRNLGLISAGVAFYTMLSIFPAIAALIAIWGIVADPQTIASQLGMAQQLLPEAAYGIVEGQIDALIRSNDSTLQLTSIISLLLAVWTARNGVAALIRGLNAVYREEHRRNPLWRYLVAIGLTLLLIGVAIIAFAAVILVPIVLSVMVLPFGVEALISALKWVILLGVVLFSIGLLYRHGPNRRGARVAWISPGALFSLVTWAAGSVAFSIYLRNFGSLNEVYGSIGAVIALLLWFYLSAYVVLLGALLNAEIELETGCDTTIGAPRPAGERQAVVADHIADSDGELQPVPDRAPHAQKH</sequence>
<dbReference type="PIRSF" id="PIRSF035875">
    <property type="entry name" value="RNase_BN"/>
    <property type="match status" value="1"/>
</dbReference>
<evidence type="ECO:0000313" key="8">
    <source>
        <dbReference type="Proteomes" id="UP000037046"/>
    </source>
</evidence>
<accession>A0A0L6CTV6</accession>
<dbReference type="PATRIC" id="fig|74031.6.peg.2365"/>
<dbReference type="GO" id="GO:0005886">
    <property type="term" value="C:plasma membrane"/>
    <property type="evidence" value="ECO:0007669"/>
    <property type="project" value="UniProtKB-SubCell"/>
</dbReference>
<organism evidence="7 8">
    <name type="scientific">Roseovarius tolerans</name>
    <dbReference type="NCBI Taxonomy" id="74031"/>
    <lineage>
        <taxon>Bacteria</taxon>
        <taxon>Pseudomonadati</taxon>
        <taxon>Pseudomonadota</taxon>
        <taxon>Alphaproteobacteria</taxon>
        <taxon>Rhodobacterales</taxon>
        <taxon>Roseobacteraceae</taxon>
        <taxon>Roseovarius</taxon>
    </lineage>
</organism>
<evidence type="ECO:0000256" key="4">
    <source>
        <dbReference type="ARBA" id="ARBA00022989"/>
    </source>
</evidence>
<comment type="caution">
    <text evidence="7">The sequence shown here is derived from an EMBL/GenBank/DDBJ whole genome shotgun (WGS) entry which is preliminary data.</text>
</comment>